<keyword evidence="1" id="KW-0540">Nuclease</keyword>
<keyword evidence="2" id="KW-0378">Hydrolase</keyword>
<dbReference type="GO" id="GO:0016787">
    <property type="term" value="F:hydrolase activity"/>
    <property type="evidence" value="ECO:0007669"/>
    <property type="project" value="UniProtKB-KW"/>
</dbReference>
<evidence type="ECO:0000256" key="3">
    <source>
        <dbReference type="ARBA" id="ARBA00038412"/>
    </source>
</evidence>
<dbReference type="EMBL" id="AGRJ01000008">
    <property type="protein sequence ID" value="EHO54513.1"/>
    <property type="molecule type" value="Genomic_DNA"/>
</dbReference>
<dbReference type="PANTHER" id="PTHR41286">
    <property type="entry name" value="HNH NUCLEASE YAJD-RELATED"/>
    <property type="match status" value="1"/>
</dbReference>
<evidence type="ECO:0000313" key="6">
    <source>
        <dbReference type="EMBL" id="EHO54513.1"/>
    </source>
</evidence>
<dbReference type="InterPro" id="IPR002711">
    <property type="entry name" value="HNH"/>
</dbReference>
<protein>
    <recommendedName>
        <fullName evidence="4">Putative HNH nuclease YajD</fullName>
    </recommendedName>
</protein>
<proteinExistence type="inferred from homology"/>
<dbReference type="PANTHER" id="PTHR41286:SF1">
    <property type="entry name" value="HNH NUCLEASE YAJD-RELATED"/>
    <property type="match status" value="1"/>
</dbReference>
<accession>H1LBW3</accession>
<dbReference type="GO" id="GO:0005829">
    <property type="term" value="C:cytosol"/>
    <property type="evidence" value="ECO:0007669"/>
    <property type="project" value="TreeGrafter"/>
</dbReference>
<evidence type="ECO:0000256" key="1">
    <source>
        <dbReference type="ARBA" id="ARBA00022722"/>
    </source>
</evidence>
<evidence type="ECO:0000313" key="7">
    <source>
        <dbReference type="Proteomes" id="UP000005025"/>
    </source>
</evidence>
<evidence type="ECO:0000256" key="4">
    <source>
        <dbReference type="ARBA" id="ARBA00040194"/>
    </source>
</evidence>
<dbReference type="AlphaFoldDB" id="H1LBW3"/>
<dbReference type="Proteomes" id="UP000005025">
    <property type="component" value="Unassembled WGS sequence"/>
</dbReference>
<evidence type="ECO:0000259" key="5">
    <source>
        <dbReference type="Pfam" id="PF01844"/>
    </source>
</evidence>
<feature type="domain" description="HNH" evidence="5">
    <location>
        <begin position="71"/>
        <end position="118"/>
    </location>
</feature>
<dbReference type="GO" id="GO:0004519">
    <property type="term" value="F:endonuclease activity"/>
    <property type="evidence" value="ECO:0007669"/>
    <property type="project" value="UniProtKB-KW"/>
</dbReference>
<sequence length="135" mass="16543">MAIPTHYCGHPGCHEIIPYDERYCKRHRHTRNKEVYRERNTNPHEKRFQQFYRSTPWRKLSRRWLENHPVCVECLREGVIRKADVVDHVEEIRDDFSKRFDENNLQSLCHYHHIIKSKREREKRMANKKLTGGHP</sequence>
<comment type="caution">
    <text evidence="6">The sequence shown here is derived from an EMBL/GenBank/DDBJ whole genome shotgun (WGS) entry which is preliminary data.</text>
</comment>
<dbReference type="Pfam" id="PF01844">
    <property type="entry name" value="HNH"/>
    <property type="match status" value="1"/>
</dbReference>
<organism evidence="6 7">
    <name type="scientific">Lentilactobacillus kisonensis F0435</name>
    <dbReference type="NCBI Taxonomy" id="797516"/>
    <lineage>
        <taxon>Bacteria</taxon>
        <taxon>Bacillati</taxon>
        <taxon>Bacillota</taxon>
        <taxon>Bacilli</taxon>
        <taxon>Lactobacillales</taxon>
        <taxon>Lactobacillaceae</taxon>
        <taxon>Lentilactobacillus</taxon>
    </lineage>
</organism>
<name>H1LBW3_9LACO</name>
<evidence type="ECO:0000256" key="2">
    <source>
        <dbReference type="ARBA" id="ARBA00022801"/>
    </source>
</evidence>
<dbReference type="GO" id="GO:0008270">
    <property type="term" value="F:zinc ion binding"/>
    <property type="evidence" value="ECO:0007669"/>
    <property type="project" value="InterPro"/>
</dbReference>
<reference evidence="6 7" key="1">
    <citation type="submission" date="2011-09" db="EMBL/GenBank/DDBJ databases">
        <authorList>
            <person name="Weinstock G."/>
            <person name="Sodergren E."/>
            <person name="Clifton S."/>
            <person name="Fulton L."/>
            <person name="Fulton B."/>
            <person name="Courtney L."/>
            <person name="Fronick C."/>
            <person name="Harrison M."/>
            <person name="Strong C."/>
            <person name="Farmer C."/>
            <person name="Delahaunty K."/>
            <person name="Markovic C."/>
            <person name="Hall O."/>
            <person name="Minx P."/>
            <person name="Tomlinson C."/>
            <person name="Mitreva M."/>
            <person name="Hou S."/>
            <person name="Chen J."/>
            <person name="Wollam A."/>
            <person name="Pepin K.H."/>
            <person name="Johnson M."/>
            <person name="Bhonagiri V."/>
            <person name="Zhang X."/>
            <person name="Suruliraj S."/>
            <person name="Warren W."/>
            <person name="Chinwalla A."/>
            <person name="Mardis E.R."/>
            <person name="Wilson R.K."/>
        </authorList>
    </citation>
    <scope>NUCLEOTIDE SEQUENCE [LARGE SCALE GENOMIC DNA]</scope>
    <source>
        <strain evidence="6 7">F0435</strain>
    </source>
</reference>
<dbReference type="STRING" id="797516.HMPREF9104_00074"/>
<comment type="similarity">
    <text evidence="3">Belongs to the HNH nuclease family.</text>
</comment>
<dbReference type="GO" id="GO:0003676">
    <property type="term" value="F:nucleic acid binding"/>
    <property type="evidence" value="ECO:0007669"/>
    <property type="project" value="InterPro"/>
</dbReference>
<dbReference type="HOGENOM" id="CLU_108879_4_1_9"/>
<dbReference type="OrthoDB" id="9811997at2"/>
<keyword evidence="6" id="KW-0255">Endonuclease</keyword>
<gene>
    <name evidence="6" type="ORF">HMPREF9104_00074</name>
</gene>